<evidence type="ECO:0008006" key="4">
    <source>
        <dbReference type="Google" id="ProtNLM"/>
    </source>
</evidence>
<comment type="caution">
    <text evidence="2">The sequence shown here is derived from an EMBL/GenBank/DDBJ whole genome shotgun (WGS) entry which is preliminary data.</text>
</comment>
<evidence type="ECO:0000313" key="3">
    <source>
        <dbReference type="Proteomes" id="UP000239872"/>
    </source>
</evidence>
<evidence type="ECO:0000256" key="1">
    <source>
        <dbReference type="SAM" id="Phobius"/>
    </source>
</evidence>
<keyword evidence="3" id="KW-1185">Reference proteome</keyword>
<keyword evidence="1" id="KW-1133">Transmembrane helix</keyword>
<sequence length="300" mass="34556">MLSLAQGDAKVTARMDARQITVGDQARYFIEVQHNPSISKINWPVFTDTFDHLEIVEKGEIDTLKQGGMITYRQRLLITGFDSGVFKIPSFQFAIVPTTSNPYVIQTDSFQLLVQTVTVDTTKDFKPIKGIIFVQSTWRDYIWYIAGGLLLLIIVIAVTVYIVKNRKPAPPAPMAPEVPLQDRFLKKLTDLETQQLWQKNQVKTYYVELTDIVRNYVEERFNTPAMELTTDELLFKVQHHRELQPYYEQLSVILRIADLAKFAKGQPLPQEHFDAMEKAKQFIDSSRPKITITETPTEQK</sequence>
<keyword evidence="1" id="KW-0472">Membrane</keyword>
<organism evidence="2 3">
    <name type="scientific">Flavipsychrobacter stenotrophus</name>
    <dbReference type="NCBI Taxonomy" id="2077091"/>
    <lineage>
        <taxon>Bacteria</taxon>
        <taxon>Pseudomonadati</taxon>
        <taxon>Bacteroidota</taxon>
        <taxon>Chitinophagia</taxon>
        <taxon>Chitinophagales</taxon>
        <taxon>Chitinophagaceae</taxon>
        <taxon>Flavipsychrobacter</taxon>
    </lineage>
</organism>
<protein>
    <recommendedName>
        <fullName evidence="4">Protein BatD</fullName>
    </recommendedName>
</protein>
<feature type="transmembrane region" description="Helical" evidence="1">
    <location>
        <begin position="141"/>
        <end position="163"/>
    </location>
</feature>
<evidence type="ECO:0000313" key="2">
    <source>
        <dbReference type="EMBL" id="PQJ10625.1"/>
    </source>
</evidence>
<accession>A0A2S7SVJ4</accession>
<reference evidence="2 3" key="1">
    <citation type="submission" date="2018-01" db="EMBL/GenBank/DDBJ databases">
        <title>A novel member of the phylum Bacteroidetes isolated from glacier ice.</title>
        <authorList>
            <person name="Liu Q."/>
            <person name="Xin Y.-H."/>
        </authorList>
    </citation>
    <scope>NUCLEOTIDE SEQUENCE [LARGE SCALE GENOMIC DNA]</scope>
    <source>
        <strain evidence="2 3">RB1R16</strain>
    </source>
</reference>
<dbReference type="AlphaFoldDB" id="A0A2S7SVJ4"/>
<name>A0A2S7SVJ4_9BACT</name>
<dbReference type="EMBL" id="PPSL01000003">
    <property type="protein sequence ID" value="PQJ10625.1"/>
    <property type="molecule type" value="Genomic_DNA"/>
</dbReference>
<gene>
    <name evidence="2" type="ORF">CJD36_011675</name>
</gene>
<proteinExistence type="predicted"/>
<dbReference type="Proteomes" id="UP000239872">
    <property type="component" value="Unassembled WGS sequence"/>
</dbReference>
<keyword evidence="1" id="KW-0812">Transmembrane</keyword>